<reference evidence="1" key="1">
    <citation type="submission" date="2024-05" db="EMBL/GenBank/DDBJ databases">
        <title>30 novel species of actinomycetes from the DSMZ collection.</title>
        <authorList>
            <person name="Nouioui I."/>
        </authorList>
    </citation>
    <scope>NUCLEOTIDE SEQUENCE</scope>
    <source>
        <strain evidence="1">DSM 41529</strain>
    </source>
</reference>
<evidence type="ECO:0000313" key="2">
    <source>
        <dbReference type="Proteomes" id="UP001180754"/>
    </source>
</evidence>
<protein>
    <submittedName>
        <fullName evidence="1">Uncharacterized protein</fullName>
    </submittedName>
</protein>
<dbReference type="EMBL" id="JAVRFD010000002">
    <property type="protein sequence ID" value="MDT0542561.1"/>
    <property type="molecule type" value="Genomic_DNA"/>
</dbReference>
<sequence>MTTEASYISSTIPDFDGTKLGIVWDVVGEPHYADTLAKLGEQGVPMPIMEDFSFVFDDADLSIQKNYISVLANVSYK</sequence>
<organism evidence="1 2">
    <name type="scientific">Streptomyces lonegramiae</name>
    <dbReference type="NCBI Taxonomy" id="3075524"/>
    <lineage>
        <taxon>Bacteria</taxon>
        <taxon>Bacillati</taxon>
        <taxon>Actinomycetota</taxon>
        <taxon>Actinomycetes</taxon>
        <taxon>Kitasatosporales</taxon>
        <taxon>Streptomycetaceae</taxon>
        <taxon>Streptomyces</taxon>
    </lineage>
</organism>
<keyword evidence="2" id="KW-1185">Reference proteome</keyword>
<dbReference type="RefSeq" id="WP_311722888.1">
    <property type="nucleotide sequence ID" value="NZ_JAVRFD010000002.1"/>
</dbReference>
<dbReference type="Gene3D" id="3.15.20.10">
    <property type="entry name" value="Bactericidal permeability-increasing protein, domain 2"/>
    <property type="match status" value="1"/>
</dbReference>
<evidence type="ECO:0000313" key="1">
    <source>
        <dbReference type="EMBL" id="MDT0542561.1"/>
    </source>
</evidence>
<gene>
    <name evidence="1" type="ORF">RND15_07510</name>
</gene>
<proteinExistence type="predicted"/>
<accession>A0ABU2XAR6</accession>
<comment type="caution">
    <text evidence="1">The sequence shown here is derived from an EMBL/GenBank/DDBJ whole genome shotgun (WGS) entry which is preliminary data.</text>
</comment>
<dbReference type="Proteomes" id="UP001180754">
    <property type="component" value="Unassembled WGS sequence"/>
</dbReference>
<name>A0ABU2XAR6_9ACTN</name>